<comment type="caution">
    <text evidence="1">The sequence shown here is derived from an EMBL/GenBank/DDBJ whole genome shotgun (WGS) entry which is preliminary data.</text>
</comment>
<organism evidence="1 2">
    <name type="scientific">Rhododendron molle</name>
    <name type="common">Chinese azalea</name>
    <name type="synonym">Azalea mollis</name>
    <dbReference type="NCBI Taxonomy" id="49168"/>
    <lineage>
        <taxon>Eukaryota</taxon>
        <taxon>Viridiplantae</taxon>
        <taxon>Streptophyta</taxon>
        <taxon>Embryophyta</taxon>
        <taxon>Tracheophyta</taxon>
        <taxon>Spermatophyta</taxon>
        <taxon>Magnoliopsida</taxon>
        <taxon>eudicotyledons</taxon>
        <taxon>Gunneridae</taxon>
        <taxon>Pentapetalae</taxon>
        <taxon>asterids</taxon>
        <taxon>Ericales</taxon>
        <taxon>Ericaceae</taxon>
        <taxon>Ericoideae</taxon>
        <taxon>Rhodoreae</taxon>
        <taxon>Rhododendron</taxon>
    </lineage>
</organism>
<reference evidence="1" key="1">
    <citation type="submission" date="2022-02" db="EMBL/GenBank/DDBJ databases">
        <title>Plant Genome Project.</title>
        <authorList>
            <person name="Zhang R.-G."/>
        </authorList>
    </citation>
    <scope>NUCLEOTIDE SEQUENCE</scope>
    <source>
        <strain evidence="1">AT1</strain>
    </source>
</reference>
<dbReference type="EMBL" id="CM046393">
    <property type="protein sequence ID" value="KAI8550921.1"/>
    <property type="molecule type" value="Genomic_DNA"/>
</dbReference>
<accession>A0ACC0ND36</accession>
<sequence>MPAIYVSINVIFSLLFSRYKWHTYNQCKEDYRLNKRVRSRSPKLRKTNIQIGFDGGVLRLKWQRWGSFLDCPQPSRNNSQLKGYFCLGSKITAGRSITVRKSQLVGQ</sequence>
<keyword evidence="2" id="KW-1185">Reference proteome</keyword>
<protein>
    <submittedName>
        <fullName evidence="1">Uncharacterized protein</fullName>
    </submittedName>
</protein>
<name>A0ACC0ND36_RHOML</name>
<evidence type="ECO:0000313" key="2">
    <source>
        <dbReference type="Proteomes" id="UP001062846"/>
    </source>
</evidence>
<dbReference type="Proteomes" id="UP001062846">
    <property type="component" value="Chromosome 6"/>
</dbReference>
<evidence type="ECO:0000313" key="1">
    <source>
        <dbReference type="EMBL" id="KAI8550921.1"/>
    </source>
</evidence>
<proteinExistence type="predicted"/>
<gene>
    <name evidence="1" type="ORF">RHMOL_Rhmol06G0145000</name>
</gene>